<dbReference type="AlphaFoldDB" id="A0A0E9T266"/>
<reference evidence="1" key="2">
    <citation type="journal article" date="2015" name="Fish Shellfish Immunol.">
        <title>Early steps in the European eel (Anguilla anguilla)-Vibrio vulnificus interaction in the gills: Role of the RtxA13 toxin.</title>
        <authorList>
            <person name="Callol A."/>
            <person name="Pajuelo D."/>
            <person name="Ebbesson L."/>
            <person name="Teles M."/>
            <person name="MacKenzie S."/>
            <person name="Amaro C."/>
        </authorList>
    </citation>
    <scope>NUCLEOTIDE SEQUENCE</scope>
</reference>
<dbReference type="EMBL" id="GBXM01060923">
    <property type="protein sequence ID" value="JAH47654.1"/>
    <property type="molecule type" value="Transcribed_RNA"/>
</dbReference>
<name>A0A0E9T266_ANGAN</name>
<accession>A0A0E9T266</accession>
<organism evidence="1">
    <name type="scientific">Anguilla anguilla</name>
    <name type="common">European freshwater eel</name>
    <name type="synonym">Muraena anguilla</name>
    <dbReference type="NCBI Taxonomy" id="7936"/>
    <lineage>
        <taxon>Eukaryota</taxon>
        <taxon>Metazoa</taxon>
        <taxon>Chordata</taxon>
        <taxon>Craniata</taxon>
        <taxon>Vertebrata</taxon>
        <taxon>Euteleostomi</taxon>
        <taxon>Actinopterygii</taxon>
        <taxon>Neopterygii</taxon>
        <taxon>Teleostei</taxon>
        <taxon>Anguilliformes</taxon>
        <taxon>Anguillidae</taxon>
        <taxon>Anguilla</taxon>
    </lineage>
</organism>
<protein>
    <submittedName>
        <fullName evidence="1">Uncharacterized protein</fullName>
    </submittedName>
</protein>
<evidence type="ECO:0000313" key="1">
    <source>
        <dbReference type="EMBL" id="JAH47654.1"/>
    </source>
</evidence>
<sequence length="26" mass="3006">MCVTSTRGSRKAGTRIYFLLIFHFVT</sequence>
<reference evidence="1" key="1">
    <citation type="submission" date="2014-11" db="EMBL/GenBank/DDBJ databases">
        <authorList>
            <person name="Amaro Gonzalez C."/>
        </authorList>
    </citation>
    <scope>NUCLEOTIDE SEQUENCE</scope>
</reference>
<proteinExistence type="predicted"/>